<name>A0AAJ6VUW7_9ACAR</name>
<accession>A0AAJ6VUW7</accession>
<reference evidence="6" key="1">
    <citation type="submission" date="2025-08" db="UniProtKB">
        <authorList>
            <consortium name="RefSeq"/>
        </authorList>
    </citation>
    <scope>IDENTIFICATION</scope>
</reference>
<dbReference type="InterPro" id="IPR056396">
    <property type="entry name" value="HEAT_SCC3-SA"/>
</dbReference>
<dbReference type="RefSeq" id="XP_003737190.1">
    <property type="nucleotide sequence ID" value="XM_003737142.2"/>
</dbReference>
<dbReference type="Pfam" id="PF08514">
    <property type="entry name" value="STAG"/>
    <property type="match status" value="1"/>
</dbReference>
<proteinExistence type="inferred from homology"/>
<dbReference type="InterPro" id="IPR039662">
    <property type="entry name" value="Cohesin_Scc3/SA"/>
</dbReference>
<dbReference type="InterPro" id="IPR020839">
    <property type="entry name" value="SCD"/>
</dbReference>
<dbReference type="Pfam" id="PF21581">
    <property type="entry name" value="SCD"/>
    <property type="match status" value="1"/>
</dbReference>
<sequence>MEDKYPPDVNPRCIFDVLLRGKTNITYMVDDWIINYKVNREEGIRDLMQFFIRSAGCKSQITPDMQRTMDHPQIIRRMTEEFDEDSGDYPLIMPGPQWKKFRHHFCDFVHQLVKSCQYSIIYDSYMMDNIITLLTGLSDSQVRAFRHTATLAAMKLMTALVDVALNLSINLDNTQRQYDNEWARTRDHNSERLQMLLTRRRELEENNEDIKNMLTYLFKSVFVHRYRDMLPEIRCICMVEIGNWMKKFHQQFLDDSYLKYLGWTLHDKVDEVRLKCLQALLPLYANNDLCTKMELFSTKFKERIVEMTLDKEFDVSVQAVKLIIYIHRYHEQVLTDKDCEHVYELVYSSHRAVAQAAGEFLNERLFQPDDRTVIKTKRGKRMSRHTSALRDMVLFFIESELHEHGAYIGDSLIDSNPMVKDWECYTDLLLEEPEDPEDAFEDKQETTLIELMVCAVKQSATGEPPVGRGSSRRQLTAKELKQVQDDRTKLTEHFIQTLPAILNKYVADVDKVANLLVLPQYFDLEIYTTSRQDRSLDQLLSVMNRIVDMHVHDDALIACAKTYEALCNETLAIQSKCSVSRATLIDGLRNNYQLTLTDFHQYAADDTPDDETVFRINNALKKLALFHDVHNLGPWNIWNLLWEPWVKAYVSQQTHLPVEGVRYALSACESSLIWDMKTFNDGAGHHGAVTLVTLRDRVHDYMMCLSTLLMDSNLSEEAFMRICDMLVFFCREFKVVVGQDSLYYEPSDMMIEDLKRFVEKWVFVDDQDDAIDEQQKIENLHKRRKFLAAYCKLSIYNIIEIPHLQLVFRNYMRFYNDYGDIIKATLGKAREINKVICANTMVEALFSLFRELDHDRNHCIERSSEQFGNLKELAKRFALSFGLDNVKNREAIAAFHRRGIQLAANPLENEYNQLTHPPNLAFLELLLDFVNKLMKQDRRVVCTYLEKSIPARLPVSKFDDWEPHRLYRSALLQGEEAPPMVGGRQPSKQYQGRGRKRNRDEDEITVMDYDGDDTEDNMM</sequence>
<dbReference type="GeneID" id="100906905"/>
<feature type="coiled-coil region" evidence="2">
    <location>
        <begin position="186"/>
        <end position="213"/>
    </location>
</feature>
<dbReference type="GO" id="GO:0005634">
    <property type="term" value="C:nucleus"/>
    <property type="evidence" value="ECO:0007669"/>
    <property type="project" value="TreeGrafter"/>
</dbReference>
<dbReference type="SUPFAM" id="SSF48371">
    <property type="entry name" value="ARM repeat"/>
    <property type="match status" value="1"/>
</dbReference>
<dbReference type="PANTHER" id="PTHR11199:SF0">
    <property type="entry name" value="LD34181P-RELATED"/>
    <property type="match status" value="1"/>
</dbReference>
<evidence type="ECO:0000313" key="5">
    <source>
        <dbReference type="Proteomes" id="UP000694867"/>
    </source>
</evidence>
<dbReference type="PANTHER" id="PTHR11199">
    <property type="entry name" value="STROMAL ANTIGEN"/>
    <property type="match status" value="1"/>
</dbReference>
<dbReference type="Proteomes" id="UP000694867">
    <property type="component" value="Unplaced"/>
</dbReference>
<feature type="domain" description="SCD" evidence="4">
    <location>
        <begin position="222"/>
        <end position="307"/>
    </location>
</feature>
<dbReference type="InterPro" id="IPR013721">
    <property type="entry name" value="STAG"/>
</dbReference>
<keyword evidence="5" id="KW-1185">Reference proteome</keyword>
<evidence type="ECO:0000256" key="2">
    <source>
        <dbReference type="SAM" id="Coils"/>
    </source>
</evidence>
<organism evidence="5 6">
    <name type="scientific">Galendromus occidentalis</name>
    <name type="common">western predatory mite</name>
    <dbReference type="NCBI Taxonomy" id="34638"/>
    <lineage>
        <taxon>Eukaryota</taxon>
        <taxon>Metazoa</taxon>
        <taxon>Ecdysozoa</taxon>
        <taxon>Arthropoda</taxon>
        <taxon>Chelicerata</taxon>
        <taxon>Arachnida</taxon>
        <taxon>Acari</taxon>
        <taxon>Parasitiformes</taxon>
        <taxon>Mesostigmata</taxon>
        <taxon>Gamasina</taxon>
        <taxon>Phytoseioidea</taxon>
        <taxon>Phytoseiidae</taxon>
        <taxon>Typhlodrominae</taxon>
        <taxon>Galendromus</taxon>
    </lineage>
</organism>
<dbReference type="CTD" id="33974"/>
<keyword evidence="2" id="KW-0175">Coiled coil</keyword>
<dbReference type="GO" id="GO:0008278">
    <property type="term" value="C:cohesin complex"/>
    <property type="evidence" value="ECO:0007669"/>
    <property type="project" value="TreeGrafter"/>
</dbReference>
<comment type="similarity">
    <text evidence="1">Belongs to the SCC3 family.</text>
</comment>
<feature type="compositionally biased region" description="Acidic residues" evidence="3">
    <location>
        <begin position="1001"/>
        <end position="1019"/>
    </location>
</feature>
<gene>
    <name evidence="6" type="primary">LOC100906905</name>
</gene>
<dbReference type="InterPro" id="IPR016024">
    <property type="entry name" value="ARM-type_fold"/>
</dbReference>
<evidence type="ECO:0000256" key="1">
    <source>
        <dbReference type="ARBA" id="ARBA00005486"/>
    </source>
</evidence>
<dbReference type="Pfam" id="PF24571">
    <property type="entry name" value="HEAT_SCC3-SA"/>
    <property type="match status" value="1"/>
</dbReference>
<evidence type="ECO:0000259" key="4">
    <source>
        <dbReference type="PROSITE" id="PS51425"/>
    </source>
</evidence>
<dbReference type="AlphaFoldDB" id="A0AAJ6VUW7"/>
<feature type="region of interest" description="Disordered" evidence="3">
    <location>
        <begin position="976"/>
        <end position="1019"/>
    </location>
</feature>
<dbReference type="GO" id="GO:0003682">
    <property type="term" value="F:chromatin binding"/>
    <property type="evidence" value="ECO:0007669"/>
    <property type="project" value="TreeGrafter"/>
</dbReference>
<evidence type="ECO:0000313" key="6">
    <source>
        <dbReference type="RefSeq" id="XP_003737190.1"/>
    </source>
</evidence>
<dbReference type="PROSITE" id="PS51425">
    <property type="entry name" value="SCD"/>
    <property type="match status" value="1"/>
</dbReference>
<dbReference type="KEGG" id="goe:100906905"/>
<dbReference type="GO" id="GO:0000785">
    <property type="term" value="C:chromatin"/>
    <property type="evidence" value="ECO:0007669"/>
    <property type="project" value="TreeGrafter"/>
</dbReference>
<evidence type="ECO:0000256" key="3">
    <source>
        <dbReference type="SAM" id="MobiDB-lite"/>
    </source>
</evidence>
<protein>
    <submittedName>
        <fullName evidence="6">Cohesin subunit SA-1</fullName>
    </submittedName>
</protein>
<dbReference type="GO" id="GO:0007062">
    <property type="term" value="P:sister chromatid cohesion"/>
    <property type="evidence" value="ECO:0007669"/>
    <property type="project" value="UniProtKB-ARBA"/>
</dbReference>